<keyword evidence="1" id="KW-0472">Membrane</keyword>
<name>A0A0F9FGH9_9ZZZZ</name>
<proteinExistence type="predicted"/>
<keyword evidence="1" id="KW-0812">Transmembrane</keyword>
<reference evidence="2" key="1">
    <citation type="journal article" date="2015" name="Nature">
        <title>Complex archaea that bridge the gap between prokaryotes and eukaryotes.</title>
        <authorList>
            <person name="Spang A."/>
            <person name="Saw J.H."/>
            <person name="Jorgensen S.L."/>
            <person name="Zaremba-Niedzwiedzka K."/>
            <person name="Martijn J."/>
            <person name="Lind A.E."/>
            <person name="van Eijk R."/>
            <person name="Schleper C."/>
            <person name="Guy L."/>
            <person name="Ettema T.J."/>
        </authorList>
    </citation>
    <scope>NUCLEOTIDE SEQUENCE</scope>
</reference>
<evidence type="ECO:0000313" key="2">
    <source>
        <dbReference type="EMBL" id="KKL56335.1"/>
    </source>
</evidence>
<organism evidence="2">
    <name type="scientific">marine sediment metagenome</name>
    <dbReference type="NCBI Taxonomy" id="412755"/>
    <lineage>
        <taxon>unclassified sequences</taxon>
        <taxon>metagenomes</taxon>
        <taxon>ecological metagenomes</taxon>
    </lineage>
</organism>
<dbReference type="EMBL" id="LAZR01030530">
    <property type="protein sequence ID" value="KKL56335.1"/>
    <property type="molecule type" value="Genomic_DNA"/>
</dbReference>
<sequence length="57" mass="6075">GLLGDLQTVKTYGAWLQAFAMTGLAVVLSGIVLALYTIAQVLRFQHSRIAELAQGAE</sequence>
<gene>
    <name evidence="2" type="ORF">LCGC14_2246470</name>
</gene>
<keyword evidence="1" id="KW-1133">Transmembrane helix</keyword>
<dbReference type="AlphaFoldDB" id="A0A0F9FGH9"/>
<evidence type="ECO:0000256" key="1">
    <source>
        <dbReference type="SAM" id="Phobius"/>
    </source>
</evidence>
<comment type="caution">
    <text evidence="2">The sequence shown here is derived from an EMBL/GenBank/DDBJ whole genome shotgun (WGS) entry which is preliminary data.</text>
</comment>
<feature type="transmembrane region" description="Helical" evidence="1">
    <location>
        <begin position="12"/>
        <end position="38"/>
    </location>
</feature>
<accession>A0A0F9FGH9</accession>
<protein>
    <submittedName>
        <fullName evidence="2">Uncharacterized protein</fullName>
    </submittedName>
</protein>
<feature type="non-terminal residue" evidence="2">
    <location>
        <position position="1"/>
    </location>
</feature>